<name>A0ABS2KVL2_9NOCA</name>
<organism evidence="3 4">
    <name type="scientific">Rhodococcoides corynebacterioides</name>
    <dbReference type="NCBI Taxonomy" id="53972"/>
    <lineage>
        <taxon>Bacteria</taxon>
        <taxon>Bacillati</taxon>
        <taxon>Actinomycetota</taxon>
        <taxon>Actinomycetes</taxon>
        <taxon>Mycobacteriales</taxon>
        <taxon>Nocardiaceae</taxon>
        <taxon>Rhodococcoides</taxon>
    </lineage>
</organism>
<sequence>MPTPHSLTGRTIVVTGASDGIGRIAARTLAERGAEVLVVGRSPEKTAAAALEIGGRAFVGDFASFDDVRRVADELRNSVDHIDVLLNNAGGTFDPSKRTADGHEPNVQINHLSPFLLTHLLLDRLGGPAGSRIVNTSSVGNLGGRIDLQDIAYDHSSPAEFRAYCTSKLMNIGFTRGATERWSDRGITSVAVHPGAVRSNFGNANVLFRVIYRTPLKYVASISAESGAEPLVSVAVDKPDAEVAGIYYSRHKARGRTNGQVDDPAVVDGLWTESEKLVGLA</sequence>
<keyword evidence="1" id="KW-0560">Oxidoreductase</keyword>
<evidence type="ECO:0000313" key="4">
    <source>
        <dbReference type="Proteomes" id="UP000703038"/>
    </source>
</evidence>
<proteinExistence type="inferred from homology"/>
<dbReference type="PRINTS" id="PR00081">
    <property type="entry name" value="GDHRDH"/>
</dbReference>
<dbReference type="Proteomes" id="UP000703038">
    <property type="component" value="Unassembled WGS sequence"/>
</dbReference>
<dbReference type="PRINTS" id="PR00080">
    <property type="entry name" value="SDRFAMILY"/>
</dbReference>
<gene>
    <name evidence="3" type="ORF">JOE42_002388</name>
</gene>
<comment type="similarity">
    <text evidence="2">Belongs to the short-chain dehydrogenases/reductases (SDR) family.</text>
</comment>
<evidence type="ECO:0000256" key="1">
    <source>
        <dbReference type="ARBA" id="ARBA00023002"/>
    </source>
</evidence>
<dbReference type="SUPFAM" id="SSF51735">
    <property type="entry name" value="NAD(P)-binding Rossmann-fold domains"/>
    <property type="match status" value="1"/>
</dbReference>
<comment type="caution">
    <text evidence="3">The sequence shown here is derived from an EMBL/GenBank/DDBJ whole genome shotgun (WGS) entry which is preliminary data.</text>
</comment>
<dbReference type="EMBL" id="JAFBBK010000001">
    <property type="protein sequence ID" value="MBM7415655.1"/>
    <property type="molecule type" value="Genomic_DNA"/>
</dbReference>
<protein>
    <submittedName>
        <fullName evidence="3">NAD(P)-dependent dehydrogenase (Short-subunit alcohol dehydrogenase family)</fullName>
    </submittedName>
</protein>
<dbReference type="RefSeq" id="WP_204868656.1">
    <property type="nucleotide sequence ID" value="NZ_JAFBBK010000001.1"/>
</dbReference>
<dbReference type="InterPro" id="IPR002347">
    <property type="entry name" value="SDR_fam"/>
</dbReference>
<reference evidence="3 4" key="1">
    <citation type="submission" date="2021-01" db="EMBL/GenBank/DDBJ databases">
        <title>Genomics of switchgrass bacterial isolates.</title>
        <authorList>
            <person name="Shade A."/>
        </authorList>
    </citation>
    <scope>NUCLEOTIDE SEQUENCE [LARGE SCALE GENOMIC DNA]</scope>
    <source>
        <strain evidence="3 4">PvP111</strain>
    </source>
</reference>
<dbReference type="PANTHER" id="PTHR43157:SF31">
    <property type="entry name" value="PHOSPHATIDYLINOSITOL-GLYCAN BIOSYNTHESIS CLASS F PROTEIN"/>
    <property type="match status" value="1"/>
</dbReference>
<accession>A0ABS2KVL2</accession>
<dbReference type="PANTHER" id="PTHR43157">
    <property type="entry name" value="PHOSPHATIDYLINOSITOL-GLYCAN BIOSYNTHESIS CLASS F PROTEIN-RELATED"/>
    <property type="match status" value="1"/>
</dbReference>
<dbReference type="InterPro" id="IPR036291">
    <property type="entry name" value="NAD(P)-bd_dom_sf"/>
</dbReference>
<evidence type="ECO:0000256" key="2">
    <source>
        <dbReference type="RuleBase" id="RU000363"/>
    </source>
</evidence>
<dbReference type="Pfam" id="PF00106">
    <property type="entry name" value="adh_short"/>
    <property type="match status" value="1"/>
</dbReference>
<keyword evidence="4" id="KW-1185">Reference proteome</keyword>
<evidence type="ECO:0000313" key="3">
    <source>
        <dbReference type="EMBL" id="MBM7415655.1"/>
    </source>
</evidence>
<dbReference type="Gene3D" id="3.40.50.720">
    <property type="entry name" value="NAD(P)-binding Rossmann-like Domain"/>
    <property type="match status" value="1"/>
</dbReference>